<dbReference type="AlphaFoldDB" id="A0A6B8KGS8"/>
<dbReference type="Pfam" id="PF11162">
    <property type="entry name" value="DUF2946"/>
    <property type="match status" value="1"/>
</dbReference>
<feature type="signal peptide" evidence="1">
    <location>
        <begin position="1"/>
        <end position="38"/>
    </location>
</feature>
<dbReference type="InterPro" id="IPR021333">
    <property type="entry name" value="DUF2946"/>
</dbReference>
<dbReference type="OrthoDB" id="8455328at2"/>
<protein>
    <submittedName>
        <fullName evidence="2">DUF2946 domain-containing protein</fullName>
    </submittedName>
</protein>
<keyword evidence="1" id="KW-0732">Signal</keyword>
<sequence length="139" mass="14002">MSQGSEKRVGLRAIFAVTAVCALILSLFVSGAMQGAHAETPADAVVAQSAPCPLMSAGDHSAAGHNKSGHSGKVDCPFCCLAAHAGAAVLPDRIGSAVRPPKIASSPVVYFALFIRDPQTAISNAVNAARAPPAILSLS</sequence>
<evidence type="ECO:0000313" key="2">
    <source>
        <dbReference type="EMBL" id="QGM46832.1"/>
    </source>
</evidence>
<dbReference type="EMBL" id="CP046052">
    <property type="protein sequence ID" value="QGM46832.1"/>
    <property type="molecule type" value="Genomic_DNA"/>
</dbReference>
<evidence type="ECO:0000256" key="1">
    <source>
        <dbReference type="SAM" id="SignalP"/>
    </source>
</evidence>
<organism evidence="2 3">
    <name type="scientific">Methylocystis heyeri</name>
    <dbReference type="NCBI Taxonomy" id="391905"/>
    <lineage>
        <taxon>Bacteria</taxon>
        <taxon>Pseudomonadati</taxon>
        <taxon>Pseudomonadota</taxon>
        <taxon>Alphaproteobacteria</taxon>
        <taxon>Hyphomicrobiales</taxon>
        <taxon>Methylocystaceae</taxon>
        <taxon>Methylocystis</taxon>
    </lineage>
</organism>
<evidence type="ECO:0000313" key="3">
    <source>
        <dbReference type="Proteomes" id="UP000309061"/>
    </source>
</evidence>
<proteinExistence type="predicted"/>
<dbReference type="KEGG" id="mhey:H2LOC_014645"/>
<dbReference type="Proteomes" id="UP000309061">
    <property type="component" value="Chromosome"/>
</dbReference>
<reference evidence="2 3" key="1">
    <citation type="submission" date="2019-11" db="EMBL/GenBank/DDBJ databases">
        <title>The genome sequence of Methylocystis heyeri.</title>
        <authorList>
            <person name="Oshkin I.Y."/>
            <person name="Miroshnikov K."/>
            <person name="Dedysh S.N."/>
        </authorList>
    </citation>
    <scope>NUCLEOTIDE SEQUENCE [LARGE SCALE GENOMIC DNA]</scope>
    <source>
        <strain evidence="2 3">H2</strain>
    </source>
</reference>
<keyword evidence="3" id="KW-1185">Reference proteome</keyword>
<name>A0A6B8KGS8_9HYPH</name>
<dbReference type="RefSeq" id="WP_136497723.1">
    <property type="nucleotide sequence ID" value="NZ_CP046052.1"/>
</dbReference>
<gene>
    <name evidence="2" type="ORF">H2LOC_014645</name>
</gene>
<feature type="chain" id="PRO_5025464045" evidence="1">
    <location>
        <begin position="39"/>
        <end position="139"/>
    </location>
</feature>
<accession>A0A6B8KGS8</accession>